<feature type="transmembrane region" description="Helical" evidence="6">
    <location>
        <begin position="20"/>
        <end position="42"/>
    </location>
</feature>
<evidence type="ECO:0000313" key="8">
    <source>
        <dbReference type="Proteomes" id="UP000606172"/>
    </source>
</evidence>
<feature type="transmembrane region" description="Helical" evidence="6">
    <location>
        <begin position="294"/>
        <end position="312"/>
    </location>
</feature>
<evidence type="ECO:0000256" key="6">
    <source>
        <dbReference type="SAM" id="Phobius"/>
    </source>
</evidence>
<reference evidence="7" key="1">
    <citation type="submission" date="2021-01" db="EMBL/GenBank/DDBJ databases">
        <title>Whole genome shotgun sequence of Sinosporangium siamense NBRC 109515.</title>
        <authorList>
            <person name="Komaki H."/>
            <person name="Tamura T."/>
        </authorList>
    </citation>
    <scope>NUCLEOTIDE SEQUENCE</scope>
    <source>
        <strain evidence="7">NBRC 109515</strain>
    </source>
</reference>
<evidence type="ECO:0000256" key="3">
    <source>
        <dbReference type="ARBA" id="ARBA00022692"/>
    </source>
</evidence>
<evidence type="ECO:0000256" key="4">
    <source>
        <dbReference type="ARBA" id="ARBA00022989"/>
    </source>
</evidence>
<feature type="transmembrane region" description="Helical" evidence="6">
    <location>
        <begin position="324"/>
        <end position="342"/>
    </location>
</feature>
<feature type="transmembrane region" description="Helical" evidence="6">
    <location>
        <begin position="62"/>
        <end position="81"/>
    </location>
</feature>
<feature type="transmembrane region" description="Helical" evidence="6">
    <location>
        <begin position="191"/>
        <end position="210"/>
    </location>
</feature>
<feature type="transmembrane region" description="Helical" evidence="6">
    <location>
        <begin position="267"/>
        <end position="287"/>
    </location>
</feature>
<sequence length="372" mass="37893">MRRLLGDGRVAEAVRPIVVVALSLLLAVGVFGLSGYPVAGIVGGAVEGSVGSAAAWTQTLRWAIPLLIIALGVGITFQAGYFNVGAQGQMYAGAIGALAVGLALRDGPAIVVVPLALATGVALGALWALVPGVLRTRLGADEVVTSLMMNFIAVLLLEWICVGPLKNQDGSGQAATTDMLPAAFRISDGSGVSPLMLGICAVLVIAAVALRSRTRMGLEIRIVGRNPVMAEWMGIRSSRVGLLVFGLGGATAGLAGAVEVFGPLGSLRAGFSPQMGFMAVIVALVAALGPVRTLVAALFFGALRAATLYLPVVNDLPLAGLDMLNGMVALWITVSAVPVILARRAARRTQGAATVAAPVEKPVEKEAVGEHG</sequence>
<accession>A0A919RF68</accession>
<keyword evidence="8" id="KW-1185">Reference proteome</keyword>
<dbReference type="GO" id="GO:0005886">
    <property type="term" value="C:plasma membrane"/>
    <property type="evidence" value="ECO:0007669"/>
    <property type="project" value="UniProtKB-SubCell"/>
</dbReference>
<feature type="transmembrane region" description="Helical" evidence="6">
    <location>
        <begin position="240"/>
        <end position="261"/>
    </location>
</feature>
<evidence type="ECO:0000256" key="5">
    <source>
        <dbReference type="ARBA" id="ARBA00023136"/>
    </source>
</evidence>
<dbReference type="Pfam" id="PF02653">
    <property type="entry name" value="BPD_transp_2"/>
    <property type="match status" value="1"/>
</dbReference>
<dbReference type="RefSeq" id="WP_204025824.1">
    <property type="nucleotide sequence ID" value="NZ_BOOW01000018.1"/>
</dbReference>
<dbReference type="AlphaFoldDB" id="A0A919RF68"/>
<comment type="subcellular location">
    <subcellularLocation>
        <location evidence="1">Cell membrane</location>
        <topology evidence="1">Multi-pass membrane protein</topology>
    </subcellularLocation>
</comment>
<keyword evidence="3 6" id="KW-0812">Transmembrane</keyword>
<dbReference type="Proteomes" id="UP000606172">
    <property type="component" value="Unassembled WGS sequence"/>
</dbReference>
<dbReference type="EMBL" id="BOOW01000018">
    <property type="protein sequence ID" value="GII92785.1"/>
    <property type="molecule type" value="Genomic_DNA"/>
</dbReference>
<comment type="caution">
    <text evidence="7">The sequence shown here is derived from an EMBL/GenBank/DDBJ whole genome shotgun (WGS) entry which is preliminary data.</text>
</comment>
<protein>
    <submittedName>
        <fullName evidence="7">ABC transporter permease</fullName>
    </submittedName>
</protein>
<dbReference type="InterPro" id="IPR001851">
    <property type="entry name" value="ABC_transp_permease"/>
</dbReference>
<gene>
    <name evidence="7" type="ORF">Ssi02_30160</name>
</gene>
<keyword evidence="4 6" id="KW-1133">Transmembrane helix</keyword>
<evidence type="ECO:0000256" key="1">
    <source>
        <dbReference type="ARBA" id="ARBA00004651"/>
    </source>
</evidence>
<keyword evidence="2" id="KW-1003">Cell membrane</keyword>
<name>A0A919RF68_9ACTN</name>
<dbReference type="CDD" id="cd06580">
    <property type="entry name" value="TM_PBP1_transp_TpRbsC_like"/>
    <property type="match status" value="1"/>
</dbReference>
<organism evidence="7 8">
    <name type="scientific">Sinosporangium siamense</name>
    <dbReference type="NCBI Taxonomy" id="1367973"/>
    <lineage>
        <taxon>Bacteria</taxon>
        <taxon>Bacillati</taxon>
        <taxon>Actinomycetota</taxon>
        <taxon>Actinomycetes</taxon>
        <taxon>Streptosporangiales</taxon>
        <taxon>Streptosporangiaceae</taxon>
        <taxon>Sinosporangium</taxon>
    </lineage>
</organism>
<feature type="transmembrane region" description="Helical" evidence="6">
    <location>
        <begin position="88"/>
        <end position="104"/>
    </location>
</feature>
<proteinExistence type="predicted"/>
<dbReference type="PANTHER" id="PTHR47089">
    <property type="entry name" value="ABC TRANSPORTER, PERMEASE PROTEIN"/>
    <property type="match status" value="1"/>
</dbReference>
<dbReference type="PANTHER" id="PTHR47089:SF1">
    <property type="entry name" value="GUANOSINE ABC TRANSPORTER PERMEASE PROTEIN NUPP"/>
    <property type="match status" value="1"/>
</dbReference>
<feature type="transmembrane region" description="Helical" evidence="6">
    <location>
        <begin position="142"/>
        <end position="160"/>
    </location>
</feature>
<evidence type="ECO:0000256" key="2">
    <source>
        <dbReference type="ARBA" id="ARBA00022475"/>
    </source>
</evidence>
<dbReference type="GO" id="GO:0022857">
    <property type="term" value="F:transmembrane transporter activity"/>
    <property type="evidence" value="ECO:0007669"/>
    <property type="project" value="InterPro"/>
</dbReference>
<keyword evidence="5 6" id="KW-0472">Membrane</keyword>
<feature type="transmembrane region" description="Helical" evidence="6">
    <location>
        <begin position="110"/>
        <end position="130"/>
    </location>
</feature>
<evidence type="ECO:0000313" key="7">
    <source>
        <dbReference type="EMBL" id="GII92785.1"/>
    </source>
</evidence>